<accession>R8BHI6</accession>
<organism evidence="2 3">
    <name type="scientific">Phaeoacremonium minimum (strain UCR-PA7)</name>
    <name type="common">Esca disease fungus</name>
    <name type="synonym">Togninia minima</name>
    <dbReference type="NCBI Taxonomy" id="1286976"/>
    <lineage>
        <taxon>Eukaryota</taxon>
        <taxon>Fungi</taxon>
        <taxon>Dikarya</taxon>
        <taxon>Ascomycota</taxon>
        <taxon>Pezizomycotina</taxon>
        <taxon>Sordariomycetes</taxon>
        <taxon>Sordariomycetidae</taxon>
        <taxon>Togniniales</taxon>
        <taxon>Togniniaceae</taxon>
        <taxon>Phaeoacremonium</taxon>
    </lineage>
</organism>
<feature type="region of interest" description="Disordered" evidence="1">
    <location>
        <begin position="1"/>
        <end position="21"/>
    </location>
</feature>
<evidence type="ECO:0000313" key="2">
    <source>
        <dbReference type="EMBL" id="EON98771.1"/>
    </source>
</evidence>
<dbReference type="KEGG" id="tmn:UCRPA7_5712"/>
<keyword evidence="3" id="KW-1185">Reference proteome</keyword>
<sequence length="151" mass="16716">MSASNQAAAAPGLLSDRLTDPQDHHVISIPRTGGNFYKAPPGVNDHYWIRTLNRADTRLRKLARANQGGYSLYSGPRQNHREAARAAIAYRILANDLAAASADASLNGRKGDRARALMLHRSILPPEFFHFMLAHGLDIDKATWITTIVRY</sequence>
<reference evidence="3" key="1">
    <citation type="journal article" date="2013" name="Genome Announc.">
        <title>Draft genome sequence of the ascomycete Phaeoacremonium aleophilum strain UCR-PA7, a causal agent of the esca disease complex in grapevines.</title>
        <authorList>
            <person name="Blanco-Ulate B."/>
            <person name="Rolshausen P."/>
            <person name="Cantu D."/>
        </authorList>
    </citation>
    <scope>NUCLEOTIDE SEQUENCE [LARGE SCALE GENOMIC DNA]</scope>
    <source>
        <strain evidence="3">UCR-PA7</strain>
    </source>
</reference>
<proteinExistence type="predicted"/>
<evidence type="ECO:0000313" key="3">
    <source>
        <dbReference type="Proteomes" id="UP000014074"/>
    </source>
</evidence>
<protein>
    <submittedName>
        <fullName evidence="2">Uncharacterized protein</fullName>
    </submittedName>
</protein>
<dbReference type="HOGENOM" id="CLU_1732768_0_0_1"/>
<dbReference type="RefSeq" id="XP_007916447.1">
    <property type="nucleotide sequence ID" value="XM_007918256.1"/>
</dbReference>
<dbReference type="GeneID" id="19326294"/>
<gene>
    <name evidence="2" type="ORF">UCRPA7_5712</name>
</gene>
<dbReference type="AlphaFoldDB" id="R8BHI6"/>
<dbReference type="EMBL" id="KB933196">
    <property type="protein sequence ID" value="EON98771.1"/>
    <property type="molecule type" value="Genomic_DNA"/>
</dbReference>
<dbReference type="Proteomes" id="UP000014074">
    <property type="component" value="Unassembled WGS sequence"/>
</dbReference>
<name>R8BHI6_PHAM7</name>
<evidence type="ECO:0000256" key="1">
    <source>
        <dbReference type="SAM" id="MobiDB-lite"/>
    </source>
</evidence>